<dbReference type="Proteomes" id="UP000190857">
    <property type="component" value="Unassembled WGS sequence"/>
</dbReference>
<evidence type="ECO:0000313" key="3">
    <source>
        <dbReference type="EMBL" id="SKC44826.1"/>
    </source>
</evidence>
<protein>
    <submittedName>
        <fullName evidence="3">Peptidase propeptide and YPEB domain-containing protein</fullName>
    </submittedName>
</protein>
<evidence type="ECO:0000313" key="4">
    <source>
        <dbReference type="Proteomes" id="UP000190857"/>
    </source>
</evidence>
<dbReference type="RefSeq" id="WP_079727195.1">
    <property type="nucleotide sequence ID" value="NZ_FUZP01000001.1"/>
</dbReference>
<reference evidence="3 4" key="1">
    <citation type="submission" date="2017-02" db="EMBL/GenBank/DDBJ databases">
        <authorList>
            <person name="Peterson S.W."/>
        </authorList>
    </citation>
    <scope>NUCLEOTIDE SEQUENCE [LARGE SCALE GENOMIC DNA]</scope>
    <source>
        <strain evidence="3 4">VKM Ac-2059</strain>
    </source>
</reference>
<feature type="signal peptide" evidence="2">
    <location>
        <begin position="1"/>
        <end position="27"/>
    </location>
</feature>
<sequence>MQKKTKIITASAITAGIVLGGAGIAYAVTDGFEGSDAVTGADLDRASKAAVKEVGGGKVIDAERDDNRYELDVLGSDGVSYDVVLDDSFTVLSSRADGDDDRARVSGGAGSGSTSSGSDSDDTAPDGSSGQPGASVDKDDLVGDELAQASEAAIKAAGGGTVVDAERSDDADHRFEVVVRLEDGTEVDVDLDESFGVVRTQR</sequence>
<organism evidence="3 4">
    <name type="scientific">Okibacterium fritillariae</name>
    <dbReference type="NCBI Taxonomy" id="123320"/>
    <lineage>
        <taxon>Bacteria</taxon>
        <taxon>Bacillati</taxon>
        <taxon>Actinomycetota</taxon>
        <taxon>Actinomycetes</taxon>
        <taxon>Micrococcales</taxon>
        <taxon>Microbacteriaceae</taxon>
        <taxon>Okibacterium</taxon>
    </lineage>
</organism>
<dbReference type="EMBL" id="FUZP01000001">
    <property type="protein sequence ID" value="SKC44826.1"/>
    <property type="molecule type" value="Genomic_DNA"/>
</dbReference>
<dbReference type="OrthoDB" id="3747754at2"/>
<dbReference type="STRING" id="123320.SAMN06309945_1083"/>
<evidence type="ECO:0000256" key="2">
    <source>
        <dbReference type="SAM" id="SignalP"/>
    </source>
</evidence>
<keyword evidence="2" id="KW-0732">Signal</keyword>
<dbReference type="AlphaFoldDB" id="A0A1T5J057"/>
<evidence type="ECO:0000256" key="1">
    <source>
        <dbReference type="SAM" id="MobiDB-lite"/>
    </source>
</evidence>
<feature type="region of interest" description="Disordered" evidence="1">
    <location>
        <begin position="96"/>
        <end position="149"/>
    </location>
</feature>
<feature type="chain" id="PRO_5012120443" evidence="2">
    <location>
        <begin position="28"/>
        <end position="202"/>
    </location>
</feature>
<accession>A0A1T5J057</accession>
<gene>
    <name evidence="3" type="ORF">SAMN06309945_1083</name>
</gene>
<keyword evidence="4" id="KW-1185">Reference proteome</keyword>
<dbReference type="Gene3D" id="3.30.505.20">
    <property type="match status" value="2"/>
</dbReference>
<proteinExistence type="predicted"/>
<name>A0A1T5J057_9MICO</name>